<reference evidence="1 2" key="1">
    <citation type="submission" date="2015-02" db="EMBL/GenBank/DDBJ databases">
        <title>Draft genome sequences of ten Microbacterium spp. with emphasis on heavy metal contaminated environments.</title>
        <authorList>
            <person name="Corretto E."/>
        </authorList>
    </citation>
    <scope>NUCLEOTIDE SEQUENCE [LARGE SCALE GENOMIC DNA]</scope>
    <source>
        <strain evidence="1 2">DSM 12510</strain>
    </source>
</reference>
<accession>A0A0M2H4V5</accession>
<organism evidence="1 2">
    <name type="scientific">Microbacterium terrae</name>
    <dbReference type="NCBI Taxonomy" id="69369"/>
    <lineage>
        <taxon>Bacteria</taxon>
        <taxon>Bacillati</taxon>
        <taxon>Actinomycetota</taxon>
        <taxon>Actinomycetes</taxon>
        <taxon>Micrococcales</taxon>
        <taxon>Microbacteriaceae</taxon>
        <taxon>Microbacterium</taxon>
    </lineage>
</organism>
<comment type="caution">
    <text evidence="1">The sequence shown here is derived from an EMBL/GenBank/DDBJ whole genome shotgun (WGS) entry which is preliminary data.</text>
</comment>
<dbReference type="RefSeq" id="WP_045275873.1">
    <property type="nucleotide sequence ID" value="NZ_BAAAUP010000008.1"/>
</dbReference>
<gene>
    <name evidence="1" type="ORF">RS81_01945</name>
</gene>
<dbReference type="STRING" id="92835.RS81_01945"/>
<dbReference type="OrthoDB" id="3769378at2"/>
<sequence length="189" mass="20952">MSGLTGFRILLPPGWSQYRVDPDGRAQFMAKLSARMKQIGNPELDIRLRMLANAQWRQLEQTRTHSVYLADRDVEGLAQLPVSIAVTQHMAPAGTTFVESLGPLARVPVETIDTAIGPIRRWQRVRAGDGETAGITTRTLGYGFVLPDGDDRRGLVFVASIPHPDDADDQLVEGAAELVDTIMETFRWR</sequence>
<dbReference type="PATRIC" id="fig|92835.4.peg.1969"/>
<dbReference type="AlphaFoldDB" id="A0A0M2H4V5"/>
<name>A0A0M2H4V5_9MICO</name>
<dbReference type="EMBL" id="JYIZ01000049">
    <property type="protein sequence ID" value="KJL39528.1"/>
    <property type="molecule type" value="Genomic_DNA"/>
</dbReference>
<protein>
    <submittedName>
        <fullName evidence="1">Uncharacterized protein</fullName>
    </submittedName>
</protein>
<keyword evidence="2" id="KW-1185">Reference proteome</keyword>
<proteinExistence type="predicted"/>
<dbReference type="Proteomes" id="UP000033956">
    <property type="component" value="Unassembled WGS sequence"/>
</dbReference>
<evidence type="ECO:0000313" key="2">
    <source>
        <dbReference type="Proteomes" id="UP000033956"/>
    </source>
</evidence>
<evidence type="ECO:0000313" key="1">
    <source>
        <dbReference type="EMBL" id="KJL39528.1"/>
    </source>
</evidence>